<accession>A2DH94</accession>
<dbReference type="AlphaFoldDB" id="A2DH94"/>
<dbReference type="STRING" id="5722.A2DH94"/>
<keyword evidence="8" id="KW-0460">Magnesium</keyword>
<name>A2DH94_TRIV3</name>
<keyword evidence="11" id="KW-0456">Lyase</keyword>
<comment type="catalytic activity">
    <reaction evidence="1">
        <text>ATP = 3',5'-cyclic AMP + diphosphate</text>
        <dbReference type="Rhea" id="RHEA:15389"/>
        <dbReference type="ChEBI" id="CHEBI:30616"/>
        <dbReference type="ChEBI" id="CHEBI:33019"/>
        <dbReference type="ChEBI" id="CHEBI:58165"/>
        <dbReference type="EC" id="4.6.1.1"/>
    </reaction>
</comment>
<evidence type="ECO:0000256" key="11">
    <source>
        <dbReference type="ARBA" id="ARBA00023239"/>
    </source>
</evidence>
<keyword evidence="5" id="KW-0479">Metal-binding</keyword>
<keyword evidence="10" id="KW-0472">Membrane</keyword>
<dbReference type="EMBL" id="DS113200">
    <property type="protein sequence ID" value="EAY20167.1"/>
    <property type="molecule type" value="Genomic_DNA"/>
</dbReference>
<dbReference type="CDD" id="cd07302">
    <property type="entry name" value="CHD"/>
    <property type="match status" value="1"/>
</dbReference>
<keyword evidence="6" id="KW-0547">Nucleotide-binding</keyword>
<evidence type="ECO:0000256" key="1">
    <source>
        <dbReference type="ARBA" id="ARBA00001593"/>
    </source>
</evidence>
<dbReference type="SUPFAM" id="SSF55073">
    <property type="entry name" value="Nucleotide cyclase"/>
    <property type="match status" value="1"/>
</dbReference>
<dbReference type="InterPro" id="IPR001054">
    <property type="entry name" value="A/G_cyclase"/>
</dbReference>
<evidence type="ECO:0000256" key="2">
    <source>
        <dbReference type="ARBA" id="ARBA00004141"/>
    </source>
</evidence>
<dbReference type="GO" id="GO:0016020">
    <property type="term" value="C:membrane"/>
    <property type="evidence" value="ECO:0007669"/>
    <property type="project" value="UniProtKB-SubCell"/>
</dbReference>
<dbReference type="RefSeq" id="XP_001581153.1">
    <property type="nucleotide sequence ID" value="XM_001581103.1"/>
</dbReference>
<dbReference type="VEuPathDB" id="TrichDB:TVAG_021120"/>
<dbReference type="GO" id="GO:0046872">
    <property type="term" value="F:metal ion binding"/>
    <property type="evidence" value="ECO:0007669"/>
    <property type="project" value="UniProtKB-KW"/>
</dbReference>
<gene>
    <name evidence="13" type="ORF">TVAG_021120</name>
</gene>
<keyword evidence="4" id="KW-0812">Transmembrane</keyword>
<dbReference type="SMR" id="A2DH94"/>
<reference evidence="13" key="1">
    <citation type="submission" date="2006-10" db="EMBL/GenBank/DDBJ databases">
        <authorList>
            <person name="Amadeo P."/>
            <person name="Zhao Q."/>
            <person name="Wortman J."/>
            <person name="Fraser-Liggett C."/>
            <person name="Carlton J."/>
        </authorList>
    </citation>
    <scope>NUCLEOTIDE SEQUENCE</scope>
    <source>
        <strain evidence="13">G3</strain>
    </source>
</reference>
<dbReference type="Proteomes" id="UP000001542">
    <property type="component" value="Unassembled WGS sequence"/>
</dbReference>
<dbReference type="InParanoid" id="A2DH94"/>
<feature type="domain" description="Guanylate cyclase" evidence="12">
    <location>
        <begin position="1"/>
        <end position="108"/>
    </location>
</feature>
<comment type="subcellular location">
    <subcellularLocation>
        <location evidence="2">Membrane</location>
        <topology evidence="2">Multi-pass membrane protein</topology>
    </subcellularLocation>
</comment>
<dbReference type="PROSITE" id="PS50125">
    <property type="entry name" value="GUANYLATE_CYCLASE_2"/>
    <property type="match status" value="1"/>
</dbReference>
<dbReference type="SMART" id="SM00044">
    <property type="entry name" value="CYCc"/>
    <property type="match status" value="1"/>
</dbReference>
<dbReference type="GO" id="GO:0004016">
    <property type="term" value="F:adenylate cyclase activity"/>
    <property type="evidence" value="ECO:0007669"/>
    <property type="project" value="UniProtKB-EC"/>
</dbReference>
<dbReference type="OrthoDB" id="10261550at2759"/>
<protein>
    <recommendedName>
        <fullName evidence="3">adenylate cyclase</fullName>
        <ecNumber evidence="3">4.6.1.1</ecNumber>
    </recommendedName>
</protein>
<dbReference type="PANTHER" id="PTHR45627">
    <property type="entry name" value="ADENYLATE CYCLASE TYPE 1"/>
    <property type="match status" value="1"/>
</dbReference>
<dbReference type="GO" id="GO:0005524">
    <property type="term" value="F:ATP binding"/>
    <property type="evidence" value="ECO:0007669"/>
    <property type="project" value="UniProtKB-KW"/>
</dbReference>
<dbReference type="Pfam" id="PF00211">
    <property type="entry name" value="Guanylate_cyc"/>
    <property type="match status" value="1"/>
</dbReference>
<dbReference type="GO" id="GO:0009190">
    <property type="term" value="P:cyclic nucleotide biosynthetic process"/>
    <property type="evidence" value="ECO:0007669"/>
    <property type="project" value="InterPro"/>
</dbReference>
<evidence type="ECO:0000256" key="10">
    <source>
        <dbReference type="ARBA" id="ARBA00023136"/>
    </source>
</evidence>
<dbReference type="InterPro" id="IPR029787">
    <property type="entry name" value="Nucleotide_cyclase"/>
</dbReference>
<evidence type="ECO:0000256" key="7">
    <source>
        <dbReference type="ARBA" id="ARBA00022840"/>
    </source>
</evidence>
<dbReference type="GO" id="GO:0035556">
    <property type="term" value="P:intracellular signal transduction"/>
    <property type="evidence" value="ECO:0007669"/>
    <property type="project" value="InterPro"/>
</dbReference>
<evidence type="ECO:0000313" key="13">
    <source>
        <dbReference type="EMBL" id="EAY20167.1"/>
    </source>
</evidence>
<evidence type="ECO:0000313" key="14">
    <source>
        <dbReference type="Proteomes" id="UP000001542"/>
    </source>
</evidence>
<dbReference type="Gene3D" id="3.30.70.1230">
    <property type="entry name" value="Nucleotide cyclase"/>
    <property type="match status" value="1"/>
</dbReference>
<evidence type="ECO:0000256" key="3">
    <source>
        <dbReference type="ARBA" id="ARBA00012201"/>
    </source>
</evidence>
<evidence type="ECO:0000256" key="8">
    <source>
        <dbReference type="ARBA" id="ARBA00022842"/>
    </source>
</evidence>
<dbReference type="eggNOG" id="KOG3619">
    <property type="taxonomic scope" value="Eukaryota"/>
</dbReference>
<proteinExistence type="predicted"/>
<dbReference type="KEGG" id="tva:5465689"/>
<dbReference type="EC" id="4.6.1.1" evidence="3"/>
<dbReference type="VEuPathDB" id="TrichDB:TVAGG3_0677510"/>
<evidence type="ECO:0000256" key="5">
    <source>
        <dbReference type="ARBA" id="ARBA00022723"/>
    </source>
</evidence>
<reference evidence="13" key="2">
    <citation type="journal article" date="2007" name="Science">
        <title>Draft genome sequence of the sexually transmitted pathogen Trichomonas vaginalis.</title>
        <authorList>
            <person name="Carlton J.M."/>
            <person name="Hirt R.P."/>
            <person name="Silva J.C."/>
            <person name="Delcher A.L."/>
            <person name="Schatz M."/>
            <person name="Zhao Q."/>
            <person name="Wortman J.R."/>
            <person name="Bidwell S.L."/>
            <person name="Alsmark U.C.M."/>
            <person name="Besteiro S."/>
            <person name="Sicheritz-Ponten T."/>
            <person name="Noel C.J."/>
            <person name="Dacks J.B."/>
            <person name="Foster P.G."/>
            <person name="Simillion C."/>
            <person name="Van de Peer Y."/>
            <person name="Miranda-Saavedra D."/>
            <person name="Barton G.J."/>
            <person name="Westrop G.D."/>
            <person name="Mueller S."/>
            <person name="Dessi D."/>
            <person name="Fiori P.L."/>
            <person name="Ren Q."/>
            <person name="Paulsen I."/>
            <person name="Zhang H."/>
            <person name="Bastida-Corcuera F.D."/>
            <person name="Simoes-Barbosa A."/>
            <person name="Brown M.T."/>
            <person name="Hayes R.D."/>
            <person name="Mukherjee M."/>
            <person name="Okumura C.Y."/>
            <person name="Schneider R."/>
            <person name="Smith A.J."/>
            <person name="Vanacova S."/>
            <person name="Villalvazo M."/>
            <person name="Haas B.J."/>
            <person name="Pertea M."/>
            <person name="Feldblyum T.V."/>
            <person name="Utterback T.R."/>
            <person name="Shu C.L."/>
            <person name="Osoegawa K."/>
            <person name="de Jong P.J."/>
            <person name="Hrdy I."/>
            <person name="Horvathova L."/>
            <person name="Zubacova Z."/>
            <person name="Dolezal P."/>
            <person name="Malik S.B."/>
            <person name="Logsdon J.M. Jr."/>
            <person name="Henze K."/>
            <person name="Gupta A."/>
            <person name="Wang C.C."/>
            <person name="Dunne R.L."/>
            <person name="Upcroft J.A."/>
            <person name="Upcroft P."/>
            <person name="White O."/>
            <person name="Salzberg S.L."/>
            <person name="Tang P."/>
            <person name="Chiu C.-H."/>
            <person name="Lee Y.-S."/>
            <person name="Embley T.M."/>
            <person name="Coombs G.H."/>
            <person name="Mottram J.C."/>
            <person name="Tachezy J."/>
            <person name="Fraser-Liggett C.M."/>
            <person name="Johnson P.J."/>
        </authorList>
    </citation>
    <scope>NUCLEOTIDE SEQUENCE [LARGE SCALE GENOMIC DNA]</scope>
    <source>
        <strain evidence="13">G3</strain>
    </source>
</reference>
<dbReference type="PANTHER" id="PTHR45627:SF12">
    <property type="entry name" value="ADENYLATE CYCLASE TYPE 2"/>
    <property type="match status" value="1"/>
</dbReference>
<evidence type="ECO:0000256" key="6">
    <source>
        <dbReference type="ARBA" id="ARBA00022741"/>
    </source>
</evidence>
<keyword evidence="7" id="KW-0067">ATP-binding</keyword>
<dbReference type="OMA" id="AHATHIC"/>
<keyword evidence="14" id="KW-1185">Reference proteome</keyword>
<evidence type="ECO:0000256" key="4">
    <source>
        <dbReference type="ARBA" id="ARBA00022692"/>
    </source>
</evidence>
<keyword evidence="9" id="KW-1133">Transmembrane helix</keyword>
<organism evidence="13 14">
    <name type="scientific">Trichomonas vaginalis (strain ATCC PRA-98 / G3)</name>
    <dbReference type="NCBI Taxonomy" id="412133"/>
    <lineage>
        <taxon>Eukaryota</taxon>
        <taxon>Metamonada</taxon>
        <taxon>Parabasalia</taxon>
        <taxon>Trichomonadida</taxon>
        <taxon>Trichomonadidae</taxon>
        <taxon>Trichomonas</taxon>
    </lineage>
</organism>
<sequence>MSSLSYYFSVIAKAVLNFKSITKIKLIGDIYMAAGGLFDQSANHAEEVILFAIQVLSLLDEINIRLSSNLQVRIGINTGGPIIAGVLGTEKPLFDIIGDTINVAARLQSTSDVNHIHISKDTLDAIAGSNFKTVNRGETFLKGKGKQMTYYIVTDHE</sequence>
<evidence type="ECO:0000256" key="9">
    <source>
        <dbReference type="ARBA" id="ARBA00022989"/>
    </source>
</evidence>
<evidence type="ECO:0000259" key="12">
    <source>
        <dbReference type="PROSITE" id="PS50125"/>
    </source>
</evidence>